<dbReference type="AlphaFoldDB" id="A0A402ANJ1"/>
<sequence>MFKHILVPLDGSMRGEQALHVAARIARANQSSLLLLEAIDPIDKMGLSTLPNERLLLDMENRYLQNIARGPELAGIEVTIQACIGIAAEQILLAVDNNHIDLVVMCSHGRTGLKRWTLGSVAQKISRYCPAPVLVLNEHDQLQQQLQTQIPSPVRILVALDGSERAETSIALAADLSMALSAPARGVLQLTYVIHLPSSFEYGQEDSVARALEKETPPAQAYLQAVKQRLQTGELKHSNLEITTVLTHDLDVASKLIKIAEWGEKQDGHSCCQMIALTTHGRSGLQRWITGSITERILSKACISLLITRPASDE</sequence>
<evidence type="ECO:0000313" key="3">
    <source>
        <dbReference type="EMBL" id="GCE20540.1"/>
    </source>
</evidence>
<dbReference type="InterPro" id="IPR006016">
    <property type="entry name" value="UspA"/>
</dbReference>
<dbReference type="InterPro" id="IPR014729">
    <property type="entry name" value="Rossmann-like_a/b/a_fold"/>
</dbReference>
<dbReference type="Pfam" id="PF00582">
    <property type="entry name" value="Usp"/>
    <property type="match status" value="2"/>
</dbReference>
<evidence type="ECO:0000259" key="2">
    <source>
        <dbReference type="Pfam" id="PF00582"/>
    </source>
</evidence>
<evidence type="ECO:0000313" key="4">
    <source>
        <dbReference type="Proteomes" id="UP000287188"/>
    </source>
</evidence>
<dbReference type="Proteomes" id="UP000287188">
    <property type="component" value="Unassembled WGS sequence"/>
</dbReference>
<proteinExistence type="inferred from homology"/>
<dbReference type="PANTHER" id="PTHR46268:SF6">
    <property type="entry name" value="UNIVERSAL STRESS PROTEIN UP12"/>
    <property type="match status" value="1"/>
</dbReference>
<feature type="domain" description="UspA" evidence="2">
    <location>
        <begin position="1"/>
        <end position="136"/>
    </location>
</feature>
<feature type="domain" description="UspA" evidence="2">
    <location>
        <begin position="155"/>
        <end position="309"/>
    </location>
</feature>
<gene>
    <name evidence="3" type="ORF">KDK_43400</name>
</gene>
<keyword evidence="4" id="KW-1185">Reference proteome</keyword>
<dbReference type="RefSeq" id="WP_126552207.1">
    <property type="nucleotide sequence ID" value="NZ_BIFS01000001.1"/>
</dbReference>
<protein>
    <submittedName>
        <fullName evidence="3">Universal stress protein UspA</fullName>
    </submittedName>
</protein>
<name>A0A402ANJ1_9CHLR</name>
<dbReference type="SUPFAM" id="SSF52402">
    <property type="entry name" value="Adenine nucleotide alpha hydrolases-like"/>
    <property type="match status" value="2"/>
</dbReference>
<dbReference type="Gene3D" id="3.40.50.620">
    <property type="entry name" value="HUPs"/>
    <property type="match status" value="2"/>
</dbReference>
<dbReference type="InterPro" id="IPR006015">
    <property type="entry name" value="Universal_stress_UspA"/>
</dbReference>
<dbReference type="PANTHER" id="PTHR46268">
    <property type="entry name" value="STRESS RESPONSE PROTEIN NHAX"/>
    <property type="match status" value="1"/>
</dbReference>
<dbReference type="PRINTS" id="PR01438">
    <property type="entry name" value="UNVRSLSTRESS"/>
</dbReference>
<comment type="similarity">
    <text evidence="1">Belongs to the universal stress protein A family.</text>
</comment>
<evidence type="ECO:0000256" key="1">
    <source>
        <dbReference type="ARBA" id="ARBA00008791"/>
    </source>
</evidence>
<dbReference type="EMBL" id="BIFS01000001">
    <property type="protein sequence ID" value="GCE20540.1"/>
    <property type="molecule type" value="Genomic_DNA"/>
</dbReference>
<dbReference type="CDD" id="cd00293">
    <property type="entry name" value="USP-like"/>
    <property type="match status" value="2"/>
</dbReference>
<accession>A0A402ANJ1</accession>
<organism evidence="3 4">
    <name type="scientific">Dictyobacter kobayashii</name>
    <dbReference type="NCBI Taxonomy" id="2014872"/>
    <lineage>
        <taxon>Bacteria</taxon>
        <taxon>Bacillati</taxon>
        <taxon>Chloroflexota</taxon>
        <taxon>Ktedonobacteria</taxon>
        <taxon>Ktedonobacterales</taxon>
        <taxon>Dictyobacteraceae</taxon>
        <taxon>Dictyobacter</taxon>
    </lineage>
</organism>
<dbReference type="OrthoDB" id="9808582at2"/>
<reference evidence="4" key="1">
    <citation type="submission" date="2018-12" db="EMBL/GenBank/DDBJ databases">
        <title>Tengunoibacter tsumagoiensis gen. nov., sp. nov., Dictyobacter kobayashii sp. nov., D. alpinus sp. nov., and D. joshuensis sp. nov. and description of Dictyobacteraceae fam. nov. within the order Ktedonobacterales isolated from Tengu-no-mugimeshi.</title>
        <authorList>
            <person name="Wang C.M."/>
            <person name="Zheng Y."/>
            <person name="Sakai Y."/>
            <person name="Toyoda A."/>
            <person name="Minakuchi Y."/>
            <person name="Abe K."/>
            <person name="Yokota A."/>
            <person name="Yabe S."/>
        </authorList>
    </citation>
    <scope>NUCLEOTIDE SEQUENCE [LARGE SCALE GENOMIC DNA]</scope>
    <source>
        <strain evidence="4">Uno11</strain>
    </source>
</reference>
<comment type="caution">
    <text evidence="3">The sequence shown here is derived from an EMBL/GenBank/DDBJ whole genome shotgun (WGS) entry which is preliminary data.</text>
</comment>